<dbReference type="AlphaFoldDB" id="A0AAD1U660"/>
<dbReference type="EMBL" id="CAMPGE010003844">
    <property type="protein sequence ID" value="CAI2362691.1"/>
    <property type="molecule type" value="Genomic_DNA"/>
</dbReference>
<sequence>MNSQSLSNKEIFLKFMEPRCHQKELKFCEEWDSHKDKVEEEIQKLVELEFYQKASDNLKNAIKLRTRKDTKTFFYRQLQNLNDKIVVFKNMQERYKTEKCNKTDKSQSNCSRLQRRLTKLHNLIIDAKPIKRKNYKKKVTYKVGSTRNCKSISRLNLSSCASSKKSITRKFQISTAISETSNDHSPVCKPRRKLNKESICKSPGRLPNLKLQFERSPPSKGFKRCVQDVGRIVSVIDAIGVASKNRVSKISLRNFKIGSKRNEFKITPNEEQRIQSSLKERKIKSISPAWKRLSIPRYISPDVKKIQALNDHLEEEGLPQIDQKRREIKCSKPNRSKINNSRTRLIYQNSVKSLRSLQISPKATIKFQKNICKPAEKFSMSNLDLQTRITQKLHGRNSPNENFSGAINRTVVLQKRPVIEGVQKLSPKEIL</sequence>
<protein>
    <submittedName>
        <fullName evidence="1">Uncharacterized protein</fullName>
    </submittedName>
</protein>
<organism evidence="1 2">
    <name type="scientific">Euplotes crassus</name>
    <dbReference type="NCBI Taxonomy" id="5936"/>
    <lineage>
        <taxon>Eukaryota</taxon>
        <taxon>Sar</taxon>
        <taxon>Alveolata</taxon>
        <taxon>Ciliophora</taxon>
        <taxon>Intramacronucleata</taxon>
        <taxon>Spirotrichea</taxon>
        <taxon>Hypotrichia</taxon>
        <taxon>Euplotida</taxon>
        <taxon>Euplotidae</taxon>
        <taxon>Moneuplotes</taxon>
    </lineage>
</organism>
<keyword evidence="2" id="KW-1185">Reference proteome</keyword>
<gene>
    <name evidence="1" type="ORF">ECRASSUSDP1_LOCUS4017</name>
</gene>
<evidence type="ECO:0000313" key="1">
    <source>
        <dbReference type="EMBL" id="CAI2362691.1"/>
    </source>
</evidence>
<name>A0AAD1U660_EUPCR</name>
<evidence type="ECO:0000313" key="2">
    <source>
        <dbReference type="Proteomes" id="UP001295684"/>
    </source>
</evidence>
<reference evidence="1" key="1">
    <citation type="submission" date="2023-07" db="EMBL/GenBank/DDBJ databases">
        <authorList>
            <consortium name="AG Swart"/>
            <person name="Singh M."/>
            <person name="Singh A."/>
            <person name="Seah K."/>
            <person name="Emmerich C."/>
        </authorList>
    </citation>
    <scope>NUCLEOTIDE SEQUENCE</scope>
    <source>
        <strain evidence="1">DP1</strain>
    </source>
</reference>
<proteinExistence type="predicted"/>
<accession>A0AAD1U660</accession>
<comment type="caution">
    <text evidence="1">The sequence shown here is derived from an EMBL/GenBank/DDBJ whole genome shotgun (WGS) entry which is preliminary data.</text>
</comment>
<dbReference type="Proteomes" id="UP001295684">
    <property type="component" value="Unassembled WGS sequence"/>
</dbReference>